<name>A0A4Q7LWQ7_9MICO</name>
<protein>
    <submittedName>
        <fullName evidence="2">GDSL-like lipase/acylhydrolase family protein</fullName>
    </submittedName>
</protein>
<evidence type="ECO:0000313" key="3">
    <source>
        <dbReference type="Proteomes" id="UP000293519"/>
    </source>
</evidence>
<dbReference type="InterPro" id="IPR036514">
    <property type="entry name" value="SGNH_hydro_sf"/>
</dbReference>
<dbReference type="GO" id="GO:0016787">
    <property type="term" value="F:hydrolase activity"/>
    <property type="evidence" value="ECO:0007669"/>
    <property type="project" value="UniProtKB-KW"/>
</dbReference>
<dbReference type="InterPro" id="IPR013830">
    <property type="entry name" value="SGNH_hydro"/>
</dbReference>
<dbReference type="SUPFAM" id="SSF52266">
    <property type="entry name" value="SGNH hydrolase"/>
    <property type="match status" value="1"/>
</dbReference>
<proteinExistence type="predicted"/>
<dbReference type="AlphaFoldDB" id="A0A4Q7LWQ7"/>
<feature type="domain" description="SGNH hydrolase-type esterase" evidence="1">
    <location>
        <begin position="5"/>
        <end position="192"/>
    </location>
</feature>
<reference evidence="2 3" key="1">
    <citation type="journal article" date="2015" name="Stand. Genomic Sci.">
        <title>Genomic Encyclopedia of Bacterial and Archaeal Type Strains, Phase III: the genomes of soil and plant-associated and newly described type strains.</title>
        <authorList>
            <person name="Whitman W.B."/>
            <person name="Woyke T."/>
            <person name="Klenk H.P."/>
            <person name="Zhou Y."/>
            <person name="Lilburn T.G."/>
            <person name="Beck B.J."/>
            <person name="De Vos P."/>
            <person name="Vandamme P."/>
            <person name="Eisen J.A."/>
            <person name="Garrity G."/>
            <person name="Hugenholtz P."/>
            <person name="Kyrpides N.C."/>
        </authorList>
    </citation>
    <scope>NUCLEOTIDE SEQUENCE [LARGE SCALE GENOMIC DNA]</scope>
    <source>
        <strain evidence="2 3">CV2</strain>
    </source>
</reference>
<keyword evidence="2" id="KW-0378">Hydrolase</keyword>
<dbReference type="Proteomes" id="UP000293519">
    <property type="component" value="Unassembled WGS sequence"/>
</dbReference>
<comment type="caution">
    <text evidence="2">The sequence shown here is derived from an EMBL/GenBank/DDBJ whole genome shotgun (WGS) entry which is preliminary data.</text>
</comment>
<evidence type="ECO:0000259" key="1">
    <source>
        <dbReference type="Pfam" id="PF13472"/>
    </source>
</evidence>
<dbReference type="Pfam" id="PF13472">
    <property type="entry name" value="Lipase_GDSL_2"/>
    <property type="match status" value="1"/>
</dbReference>
<dbReference type="EMBL" id="SGWW01000001">
    <property type="protein sequence ID" value="RZS59244.1"/>
    <property type="molecule type" value="Genomic_DNA"/>
</dbReference>
<dbReference type="Gene3D" id="3.40.50.1110">
    <property type="entry name" value="SGNH hydrolase"/>
    <property type="match status" value="1"/>
</dbReference>
<sequence>MRVRALGDSASVMRRDDAALPPRDEQLTWVDRVADALDAVSPSRASGAHSAENRRSACVRSFAREGARVADVVERQVPLALADQADLVFIMAGTHELLAGRSSPETLADRVDASVAELRGAGSDVVLISTLATSSALVPRRRLEGSAEFTSELWWIARARGATVVDAWSIPDVRARPLGAVERVTLDAAGHRMLARRVIEALGVPYRDGLLPPVSEAASRLPG</sequence>
<accession>A0A4Q7LWQ7</accession>
<organism evidence="2 3">
    <name type="scientific">Microcella putealis</name>
    <dbReference type="NCBI Taxonomy" id="337005"/>
    <lineage>
        <taxon>Bacteria</taxon>
        <taxon>Bacillati</taxon>
        <taxon>Actinomycetota</taxon>
        <taxon>Actinomycetes</taxon>
        <taxon>Micrococcales</taxon>
        <taxon>Microbacteriaceae</taxon>
        <taxon>Microcella</taxon>
    </lineage>
</organism>
<evidence type="ECO:0000313" key="2">
    <source>
        <dbReference type="EMBL" id="RZS59244.1"/>
    </source>
</evidence>
<keyword evidence="3" id="KW-1185">Reference proteome</keyword>
<gene>
    <name evidence="2" type="ORF">EV141_0463</name>
</gene>